<dbReference type="SUPFAM" id="SSF50249">
    <property type="entry name" value="Nucleic acid-binding proteins"/>
    <property type="match status" value="1"/>
</dbReference>
<dbReference type="PANTHER" id="PTHR10724:SF10">
    <property type="entry name" value="S1 RNA-BINDING DOMAIN-CONTAINING PROTEIN 1"/>
    <property type="match status" value="1"/>
</dbReference>
<dbReference type="InterPro" id="IPR037027">
    <property type="entry name" value="YqgF/RNaseH-like_dom_sf"/>
</dbReference>
<dbReference type="InterPro" id="IPR041692">
    <property type="entry name" value="HHH_9"/>
</dbReference>
<dbReference type="PANTHER" id="PTHR10724">
    <property type="entry name" value="30S RIBOSOMAL PROTEIN S1"/>
    <property type="match status" value="1"/>
</dbReference>
<feature type="region of interest" description="Disordered" evidence="1">
    <location>
        <begin position="729"/>
        <end position="798"/>
    </location>
</feature>
<organism evidence="3 4">
    <name type="scientific">Actomonas aquatica</name>
    <dbReference type="NCBI Taxonomy" id="2866162"/>
    <lineage>
        <taxon>Bacteria</taxon>
        <taxon>Pseudomonadati</taxon>
        <taxon>Verrucomicrobiota</taxon>
        <taxon>Opitutia</taxon>
        <taxon>Opitutales</taxon>
        <taxon>Opitutaceae</taxon>
        <taxon>Actomonas</taxon>
    </lineage>
</organism>
<dbReference type="SUPFAM" id="SSF47781">
    <property type="entry name" value="RuvA domain 2-like"/>
    <property type="match status" value="2"/>
</dbReference>
<dbReference type="InterPro" id="IPR003029">
    <property type="entry name" value="S1_domain"/>
</dbReference>
<feature type="compositionally biased region" description="Gly residues" evidence="1">
    <location>
        <begin position="737"/>
        <end position="749"/>
    </location>
</feature>
<evidence type="ECO:0000313" key="3">
    <source>
        <dbReference type="EMBL" id="WRQ86411.1"/>
    </source>
</evidence>
<sequence length="798" mass="85772">MSSSPVASSSSAPTPNAEHVLQLSDELNLPVAQIAATAQLLAEGATVPFIARYRKEVTGSLDEVVITTIRDRLEALRSIDERRASILSGLKERGLLTAELEKALNAATSLTQLEDIYLPFRPKKRTRATIAKELGLEPLAEQLWTQDPSFDPEAAAAPFVGASVTHETKTNTLETVADVLAGARDILAERVSDDANARATLRTLYAEQASVSSKVLYGKEAEAAKFKDYFEWSEPLAKAPSHRILAMRRGEKEGFLMMRVQLPDEDLAFAELSRLYVTGDAANAAAQQVRLAVEDAAKRLLFPAMETEMRLGSKKRADADAIKVFTENLRELLLASPLGQRAVMAIDPGFRTGCKTVLLDAQGKLLHHDVIYPDRHGIEAEEKIRGFVQHFNVQAIAIGNGTAGRETEAFVRGLKLPPSIPVVLVNESGASIYSASEVAREEFPDHDITVRGAVSIGRRLMDPLAELVKLDPKSIGVGQYQHDVDQLALKRSLDDTVVSSVNGVGVELNTASKQLLSYVSGLNSSTAAAIVARRDAAGPFKSRAELLDVPRLGPKAFEQAAGFLRIRDSAHPLDASAVHPERYALVERMAADLGVTVADLIADGKARARIKLETYVSDEVGLPTLKDILAELAKPGRDPRQQFEAFSFAEGVNKPEDLKQGMKLPGIVTNVTAFGAFVDVGVHQDGLVHVSQLADTFVKDPSEHVKPGQKVTVTVTDIDLARNRIALSMRSNPELGGKSGGGGNRGSNRGGNDRRGPGGPRRDGGGHRSGGGGNNRGNQSFGTSLGGDWFSAALNKKK</sequence>
<dbReference type="InterPro" id="IPR044146">
    <property type="entry name" value="S1_Tex"/>
</dbReference>
<dbReference type="Gene3D" id="3.30.420.140">
    <property type="entry name" value="YqgF/RNase H-like domain"/>
    <property type="match status" value="1"/>
</dbReference>
<dbReference type="Gene3D" id="1.10.150.310">
    <property type="entry name" value="Tex RuvX-like domain-like"/>
    <property type="match status" value="1"/>
</dbReference>
<dbReference type="InterPro" id="IPR055179">
    <property type="entry name" value="Tex-like_central_region"/>
</dbReference>
<dbReference type="SMART" id="SM00316">
    <property type="entry name" value="S1"/>
    <property type="match status" value="1"/>
</dbReference>
<evidence type="ECO:0000256" key="1">
    <source>
        <dbReference type="SAM" id="MobiDB-lite"/>
    </source>
</evidence>
<dbReference type="InterPro" id="IPR006641">
    <property type="entry name" value="YqgF/RNaseH-like_dom"/>
</dbReference>
<dbReference type="RefSeq" id="WP_221031333.1">
    <property type="nucleotide sequence ID" value="NZ_CP139781.1"/>
</dbReference>
<dbReference type="Pfam" id="PF00575">
    <property type="entry name" value="S1"/>
    <property type="match status" value="1"/>
</dbReference>
<keyword evidence="4" id="KW-1185">Reference proteome</keyword>
<dbReference type="Gene3D" id="1.10.10.650">
    <property type="entry name" value="RuvA domain 2-like"/>
    <property type="match status" value="1"/>
</dbReference>
<dbReference type="EMBL" id="CP139781">
    <property type="protein sequence ID" value="WRQ86411.1"/>
    <property type="molecule type" value="Genomic_DNA"/>
</dbReference>
<dbReference type="SMART" id="SM00732">
    <property type="entry name" value="YqgFc"/>
    <property type="match status" value="1"/>
</dbReference>
<evidence type="ECO:0000259" key="2">
    <source>
        <dbReference type="PROSITE" id="PS50126"/>
    </source>
</evidence>
<gene>
    <name evidence="3" type="ORF">K1X11_016465</name>
</gene>
<dbReference type="InterPro" id="IPR012340">
    <property type="entry name" value="NA-bd_OB-fold"/>
</dbReference>
<proteinExistence type="predicted"/>
<dbReference type="InterPro" id="IPR023319">
    <property type="entry name" value="Tex-like_HTH_dom_sf"/>
</dbReference>
<dbReference type="InterPro" id="IPR050437">
    <property type="entry name" value="Ribos_protein_bS1-like"/>
</dbReference>
<dbReference type="Gene3D" id="1.10.3500.10">
    <property type="entry name" value="Tex N-terminal region-like"/>
    <property type="match status" value="1"/>
</dbReference>
<dbReference type="PROSITE" id="PS50126">
    <property type="entry name" value="S1"/>
    <property type="match status" value="1"/>
</dbReference>
<dbReference type="InterPro" id="IPR023323">
    <property type="entry name" value="Tex-like_dom_sf"/>
</dbReference>
<dbReference type="Pfam" id="PF22706">
    <property type="entry name" value="Tex_central_region"/>
    <property type="match status" value="1"/>
</dbReference>
<evidence type="ECO:0000313" key="4">
    <source>
        <dbReference type="Proteomes" id="UP000738431"/>
    </source>
</evidence>
<dbReference type="InterPro" id="IPR012337">
    <property type="entry name" value="RNaseH-like_sf"/>
</dbReference>
<feature type="domain" description="S1 motif" evidence="2">
    <location>
        <begin position="661"/>
        <end position="730"/>
    </location>
</feature>
<reference evidence="3 4" key="1">
    <citation type="submission" date="2023-12" db="EMBL/GenBank/DDBJ databases">
        <title>Description of an unclassified Opitutus bacterium of Verrucomicrobiota.</title>
        <authorList>
            <person name="Zhang D.-F."/>
        </authorList>
    </citation>
    <scope>NUCLEOTIDE SEQUENCE [LARGE SCALE GENOMIC DNA]</scope>
    <source>
        <strain evidence="3 4">WL0086</strain>
    </source>
</reference>
<dbReference type="SUPFAM" id="SSF158832">
    <property type="entry name" value="Tex N-terminal region-like"/>
    <property type="match status" value="1"/>
</dbReference>
<dbReference type="Gene3D" id="2.40.50.140">
    <property type="entry name" value="Nucleic acid-binding proteins"/>
    <property type="match status" value="1"/>
</dbReference>
<dbReference type="Proteomes" id="UP000738431">
    <property type="component" value="Chromosome"/>
</dbReference>
<dbReference type="CDD" id="cd05685">
    <property type="entry name" value="S1_Tex"/>
    <property type="match status" value="1"/>
</dbReference>
<dbReference type="InterPro" id="IPR032639">
    <property type="entry name" value="Tex_YqgF"/>
</dbReference>
<dbReference type="Pfam" id="PF17674">
    <property type="entry name" value="HHH_9"/>
    <property type="match status" value="1"/>
</dbReference>
<accession>A0ABZ1C3Y7</accession>
<dbReference type="InterPro" id="IPR018974">
    <property type="entry name" value="Tex-like_N"/>
</dbReference>
<feature type="compositionally biased region" description="Basic and acidic residues" evidence="1">
    <location>
        <begin position="751"/>
        <end position="766"/>
    </location>
</feature>
<name>A0ABZ1C3Y7_9BACT</name>
<protein>
    <submittedName>
        <fullName evidence="3">Tex family protein</fullName>
    </submittedName>
</protein>
<dbReference type="Pfam" id="PF12836">
    <property type="entry name" value="HHH_3"/>
    <property type="match status" value="1"/>
</dbReference>
<dbReference type="InterPro" id="IPR010994">
    <property type="entry name" value="RuvA_2-like"/>
</dbReference>
<dbReference type="SUPFAM" id="SSF53098">
    <property type="entry name" value="Ribonuclease H-like"/>
    <property type="match status" value="1"/>
</dbReference>
<dbReference type="Pfam" id="PF16921">
    <property type="entry name" value="Tex_YqgF"/>
    <property type="match status" value="1"/>
</dbReference>
<dbReference type="Pfam" id="PF09371">
    <property type="entry name" value="Tex_N"/>
    <property type="match status" value="1"/>
</dbReference>